<dbReference type="EMBL" id="MU274927">
    <property type="protein sequence ID" value="KAI0085889.1"/>
    <property type="molecule type" value="Genomic_DNA"/>
</dbReference>
<name>A0ACB8TVK8_9APHY</name>
<reference evidence="1" key="1">
    <citation type="journal article" date="2021" name="Environ. Microbiol.">
        <title>Gene family expansions and transcriptome signatures uncover fungal adaptations to wood decay.</title>
        <authorList>
            <person name="Hage H."/>
            <person name="Miyauchi S."/>
            <person name="Viragh M."/>
            <person name="Drula E."/>
            <person name="Min B."/>
            <person name="Chaduli D."/>
            <person name="Navarro D."/>
            <person name="Favel A."/>
            <person name="Norest M."/>
            <person name="Lesage-Meessen L."/>
            <person name="Balint B."/>
            <person name="Merenyi Z."/>
            <person name="de Eugenio L."/>
            <person name="Morin E."/>
            <person name="Martinez A.T."/>
            <person name="Baldrian P."/>
            <person name="Stursova M."/>
            <person name="Martinez M.J."/>
            <person name="Novotny C."/>
            <person name="Magnuson J.K."/>
            <person name="Spatafora J.W."/>
            <person name="Maurice S."/>
            <person name="Pangilinan J."/>
            <person name="Andreopoulos W."/>
            <person name="LaButti K."/>
            <person name="Hundley H."/>
            <person name="Na H."/>
            <person name="Kuo A."/>
            <person name="Barry K."/>
            <person name="Lipzen A."/>
            <person name="Henrissat B."/>
            <person name="Riley R."/>
            <person name="Ahrendt S."/>
            <person name="Nagy L.G."/>
            <person name="Grigoriev I.V."/>
            <person name="Martin F."/>
            <person name="Rosso M.N."/>
        </authorList>
    </citation>
    <scope>NUCLEOTIDE SEQUENCE</scope>
    <source>
        <strain evidence="1">CBS 384.51</strain>
    </source>
</reference>
<evidence type="ECO:0000313" key="1">
    <source>
        <dbReference type="EMBL" id="KAI0085889.1"/>
    </source>
</evidence>
<gene>
    <name evidence="1" type="ORF">BDY19DRAFT_895728</name>
</gene>
<dbReference type="Proteomes" id="UP001055072">
    <property type="component" value="Unassembled WGS sequence"/>
</dbReference>
<sequence>MSHAGSYDSSHSHSVMTEDEEDWEDYVKGGYHPVHIGDTFSDGRYVVVRKLGWGHFSTVWLAKDTKMNRHVALKVVKSAPRYTETALDEIKLLQRLITSTTPPIPPTASHPNPPVSPSHTHPGRSHVISFLDHFRHKGPNGTHVCMVFEVLGENLLGLIKRHQNKGVPMPLVKQIAKQILLGLDYMHRCCGVIHTDLKPENVLISIDDVESIIEAELAAQSASAQSAPTRLIGVPPSRGRGGNQTPRSESVFITGSQPLPSPSSSYGSSSHIDRWAFSMSKIDADAGPSKPGSLGGGSLRENADAAETGHQRASGSGSKDNRSNSMEQAAERIQNVKLETSPFGEKVRPGKAKAAGPSLLSQQAPGDPGLLSATAADVPPSPSNPPPYTEGGAANNMDANGDGPNEPSVSTSAMSVDQNVPFLEGMEKITVKIADLGNATWTEHHFTDDIQTRQYRCPEVILGARWGTSADIWSVACIIFELLTGGDYLFDPASGTRYTKDDDHIAQIIELMGEFPKSVAFSGKYSGDFFNRKGELRHIQKLRFWPLSDVLHDKYLLPKEEADMIASFLNPMLRLIPEKRAKASELIHHAWLEGVVVQGEIDVIRRAEDEDARRRENAPTQPVSISTAQAQTLKHLQQEEANEADAMKPVDDLAMADDVPRIAAPVPHTSSGGGKENASGSRGVPKLASLPHAKPS</sequence>
<accession>A0ACB8TVK8</accession>
<proteinExistence type="predicted"/>
<keyword evidence="2" id="KW-1185">Reference proteome</keyword>
<comment type="caution">
    <text evidence="1">The sequence shown here is derived from an EMBL/GenBank/DDBJ whole genome shotgun (WGS) entry which is preliminary data.</text>
</comment>
<organism evidence="1 2">
    <name type="scientific">Irpex rosettiformis</name>
    <dbReference type="NCBI Taxonomy" id="378272"/>
    <lineage>
        <taxon>Eukaryota</taxon>
        <taxon>Fungi</taxon>
        <taxon>Dikarya</taxon>
        <taxon>Basidiomycota</taxon>
        <taxon>Agaricomycotina</taxon>
        <taxon>Agaricomycetes</taxon>
        <taxon>Polyporales</taxon>
        <taxon>Irpicaceae</taxon>
        <taxon>Irpex</taxon>
    </lineage>
</organism>
<evidence type="ECO:0000313" key="2">
    <source>
        <dbReference type="Proteomes" id="UP001055072"/>
    </source>
</evidence>
<protein>
    <submittedName>
        <fullName evidence="1">Kinase-like protein</fullName>
    </submittedName>
</protein>